<evidence type="ECO:0000256" key="5">
    <source>
        <dbReference type="HAMAP-Rule" id="MF_00265"/>
    </source>
</evidence>
<organism evidence="7">
    <name type="scientific">Woronichinia naegeliana WA131</name>
    <dbReference type="NCBI Taxonomy" id="2824559"/>
    <lineage>
        <taxon>Bacteria</taxon>
        <taxon>Bacillati</taxon>
        <taxon>Cyanobacteriota</taxon>
        <taxon>Cyanophyceae</taxon>
        <taxon>Synechococcales</taxon>
        <taxon>Coelosphaeriaceae</taxon>
        <taxon>Woronichinia</taxon>
    </lineage>
</organism>
<name>A0A977PYA5_9CYAN</name>
<evidence type="ECO:0000259" key="6">
    <source>
        <dbReference type="Pfam" id="PF01850"/>
    </source>
</evidence>
<feature type="domain" description="PIN" evidence="6">
    <location>
        <begin position="5"/>
        <end position="134"/>
    </location>
</feature>
<dbReference type="GO" id="GO:0004521">
    <property type="term" value="F:RNA endonuclease activity"/>
    <property type="evidence" value="ECO:0007669"/>
    <property type="project" value="InterPro"/>
</dbReference>
<keyword evidence="2 5" id="KW-0540">Nuclease</keyword>
<dbReference type="EMBL" id="CP073041">
    <property type="protein sequence ID" value="UXE63537.1"/>
    <property type="molecule type" value="Genomic_DNA"/>
</dbReference>
<keyword evidence="1 5" id="KW-1277">Toxin-antitoxin system</keyword>
<dbReference type="GO" id="GO:0016075">
    <property type="term" value="P:rRNA catabolic process"/>
    <property type="evidence" value="ECO:0007669"/>
    <property type="project" value="TreeGrafter"/>
</dbReference>
<dbReference type="Proteomes" id="UP001065613">
    <property type="component" value="Chromosome"/>
</dbReference>
<evidence type="ECO:0000256" key="3">
    <source>
        <dbReference type="ARBA" id="ARBA00022723"/>
    </source>
</evidence>
<keyword evidence="4 5" id="KW-0378">Hydrolase</keyword>
<keyword evidence="5" id="KW-0800">Toxin</keyword>
<keyword evidence="3 5" id="KW-0479">Metal-binding</keyword>
<dbReference type="InterPro" id="IPR002716">
    <property type="entry name" value="PIN_dom"/>
</dbReference>
<evidence type="ECO:0000313" key="7">
    <source>
        <dbReference type="EMBL" id="UXE63537.1"/>
    </source>
</evidence>
<comment type="similarity">
    <text evidence="5">Belongs to the PINc/VapC protein family.</text>
</comment>
<dbReference type="HAMAP" id="MF_00265">
    <property type="entry name" value="VapC_Nob1"/>
    <property type="match status" value="1"/>
</dbReference>
<evidence type="ECO:0000256" key="4">
    <source>
        <dbReference type="ARBA" id="ARBA00022801"/>
    </source>
</evidence>
<dbReference type="KEGG" id="wna:KA717_13530"/>
<dbReference type="AlphaFoldDB" id="A0A977PYA5"/>
<gene>
    <name evidence="5" type="primary">vapC</name>
    <name evidence="7" type="ORF">KA717_13530</name>
</gene>
<dbReference type="Gene3D" id="3.40.50.1010">
    <property type="entry name" value="5'-nuclease"/>
    <property type="match status" value="1"/>
</dbReference>
<dbReference type="PANTHER" id="PTHR42188">
    <property type="entry name" value="23S RRNA-SPECIFIC ENDONUCLEASE VAPC20"/>
    <property type="match status" value="1"/>
</dbReference>
<sequence>MQLLFIDTSAFYAIADSSDQRHQAASLFSDYAVGKYRFVTTNYILDELYTLLLAHIGYHIAVTYQREIDKLITAEILQVIWIDEAIAYQAWQIFEKFNLDKEWSFTDCTSYVVMKQRGVTEAFTLDHHFSQMGFIQYP</sequence>
<dbReference type="EC" id="3.1.-.-" evidence="5"/>
<reference evidence="7" key="1">
    <citation type="submission" date="2021-04" db="EMBL/GenBank/DDBJ databases">
        <title>Genome sequence of Woronichinia naegeliana from Washington state freshwater lake bloom.</title>
        <authorList>
            <person name="Dreher T.W."/>
        </authorList>
    </citation>
    <scope>NUCLEOTIDE SEQUENCE</scope>
    <source>
        <strain evidence="7">WA131</strain>
    </source>
</reference>
<dbReference type="InterPro" id="IPR029060">
    <property type="entry name" value="PIN-like_dom_sf"/>
</dbReference>
<evidence type="ECO:0000256" key="1">
    <source>
        <dbReference type="ARBA" id="ARBA00022649"/>
    </source>
</evidence>
<accession>A0A977PYA5</accession>
<comment type="cofactor">
    <cofactor evidence="5">
        <name>Mg(2+)</name>
        <dbReference type="ChEBI" id="CHEBI:18420"/>
    </cofactor>
</comment>
<dbReference type="PANTHER" id="PTHR42188:SF1">
    <property type="entry name" value="23S RRNA-SPECIFIC ENDONUCLEASE VAPC20"/>
    <property type="match status" value="1"/>
</dbReference>
<dbReference type="GO" id="GO:0090729">
    <property type="term" value="F:toxin activity"/>
    <property type="evidence" value="ECO:0007669"/>
    <property type="project" value="UniProtKB-KW"/>
</dbReference>
<evidence type="ECO:0000256" key="2">
    <source>
        <dbReference type="ARBA" id="ARBA00022722"/>
    </source>
</evidence>
<proteinExistence type="inferred from homology"/>
<comment type="function">
    <text evidence="5">Toxic component of a toxin-antitoxin (TA) system. An RNase.</text>
</comment>
<dbReference type="InterPro" id="IPR022907">
    <property type="entry name" value="VapC_family"/>
</dbReference>
<dbReference type="SUPFAM" id="SSF88723">
    <property type="entry name" value="PIN domain-like"/>
    <property type="match status" value="1"/>
</dbReference>
<feature type="binding site" evidence="5">
    <location>
        <position position="107"/>
    </location>
    <ligand>
        <name>Mg(2+)</name>
        <dbReference type="ChEBI" id="CHEBI:18420"/>
    </ligand>
</feature>
<protein>
    <recommendedName>
        <fullName evidence="5">Ribonuclease VapC</fullName>
        <shortName evidence="5">RNase VapC</shortName>
        <ecNumber evidence="5">3.1.-.-</ecNumber>
    </recommendedName>
    <alternativeName>
        <fullName evidence="5">Toxin VapC</fullName>
    </alternativeName>
</protein>
<keyword evidence="5" id="KW-0460">Magnesium</keyword>
<dbReference type="Pfam" id="PF01850">
    <property type="entry name" value="PIN"/>
    <property type="match status" value="1"/>
</dbReference>
<dbReference type="GO" id="GO:0000287">
    <property type="term" value="F:magnesium ion binding"/>
    <property type="evidence" value="ECO:0007669"/>
    <property type="project" value="UniProtKB-UniRule"/>
</dbReference>
<dbReference type="InterPro" id="IPR039018">
    <property type="entry name" value="VapC20-like"/>
</dbReference>
<feature type="binding site" evidence="5">
    <location>
        <position position="7"/>
    </location>
    <ligand>
        <name>Mg(2+)</name>
        <dbReference type="ChEBI" id="CHEBI:18420"/>
    </ligand>
</feature>
<dbReference type="GO" id="GO:0016787">
    <property type="term" value="F:hydrolase activity"/>
    <property type="evidence" value="ECO:0007669"/>
    <property type="project" value="UniProtKB-KW"/>
</dbReference>